<gene>
    <name evidence="2" type="primary">FAM180B</name>
</gene>
<dbReference type="GeneTree" id="ENSGT00940000154479"/>
<name>A0A7N4NKC9_SARHA</name>
<dbReference type="PANTHER" id="PTHR34034">
    <property type="entry name" value="PROTEIN FAM180A-RELATED"/>
    <property type="match status" value="1"/>
</dbReference>
<dbReference type="PANTHER" id="PTHR34034:SF1">
    <property type="entry name" value="PROTEIN FAM180B"/>
    <property type="match status" value="1"/>
</dbReference>
<reference evidence="2" key="2">
    <citation type="submission" date="2025-08" db="UniProtKB">
        <authorList>
            <consortium name="Ensembl"/>
        </authorList>
    </citation>
    <scope>IDENTIFICATION</scope>
</reference>
<accession>A0A7N4NKC9</accession>
<dbReference type="InParanoid" id="A0A7N4NKC9"/>
<organism evidence="2 3">
    <name type="scientific">Sarcophilus harrisii</name>
    <name type="common">Tasmanian devil</name>
    <name type="synonym">Sarcophilus laniarius</name>
    <dbReference type="NCBI Taxonomy" id="9305"/>
    <lineage>
        <taxon>Eukaryota</taxon>
        <taxon>Metazoa</taxon>
        <taxon>Chordata</taxon>
        <taxon>Craniata</taxon>
        <taxon>Vertebrata</taxon>
        <taxon>Euteleostomi</taxon>
        <taxon>Mammalia</taxon>
        <taxon>Metatheria</taxon>
        <taxon>Dasyuromorphia</taxon>
        <taxon>Dasyuridae</taxon>
        <taxon>Sarcophilus</taxon>
    </lineage>
</organism>
<evidence type="ECO:0000313" key="3">
    <source>
        <dbReference type="Proteomes" id="UP000007648"/>
    </source>
</evidence>
<dbReference type="InterPro" id="IPR029170">
    <property type="entry name" value="FAM180"/>
</dbReference>
<dbReference type="Pfam" id="PF15173">
    <property type="entry name" value="FAM180"/>
    <property type="match status" value="1"/>
</dbReference>
<reference evidence="2" key="3">
    <citation type="submission" date="2025-09" db="UniProtKB">
        <authorList>
            <consortium name="Ensembl"/>
        </authorList>
    </citation>
    <scope>IDENTIFICATION</scope>
</reference>
<reference evidence="2 3" key="1">
    <citation type="journal article" date="2011" name="Proc. Natl. Acad. Sci. U.S.A.">
        <title>Genetic diversity and population structure of the endangered marsupial Sarcophilus harrisii (Tasmanian devil).</title>
        <authorList>
            <person name="Miller W."/>
            <person name="Hayes V.M."/>
            <person name="Ratan A."/>
            <person name="Petersen D.C."/>
            <person name="Wittekindt N.E."/>
            <person name="Miller J."/>
            <person name="Walenz B."/>
            <person name="Knight J."/>
            <person name="Qi J."/>
            <person name="Zhao F."/>
            <person name="Wang Q."/>
            <person name="Bedoya-Reina O.C."/>
            <person name="Katiyar N."/>
            <person name="Tomsho L.P."/>
            <person name="Kasson L.M."/>
            <person name="Hardie R.A."/>
            <person name="Woodbridge P."/>
            <person name="Tindall E.A."/>
            <person name="Bertelsen M.F."/>
            <person name="Dixon D."/>
            <person name="Pyecroft S."/>
            <person name="Helgen K.M."/>
            <person name="Lesk A.M."/>
            <person name="Pringle T.H."/>
            <person name="Patterson N."/>
            <person name="Zhang Y."/>
            <person name="Kreiss A."/>
            <person name="Woods G.M."/>
            <person name="Jones M.E."/>
            <person name="Schuster S.C."/>
        </authorList>
    </citation>
    <scope>NUCLEOTIDE SEQUENCE [LARGE SCALE GENOMIC DNA]</scope>
</reference>
<evidence type="ECO:0000313" key="2">
    <source>
        <dbReference type="Ensembl" id="ENSSHAP00000024668.1"/>
    </source>
</evidence>
<dbReference type="Ensembl" id="ENSSHAT00000024456.1">
    <property type="protein sequence ID" value="ENSSHAP00000024668.1"/>
    <property type="gene ID" value="ENSSHAG00000026627.1"/>
</dbReference>
<proteinExistence type="predicted"/>
<sequence>MLGRCPACSIDRCLERGPRLGKGQEALKPVSGSSGGPMDSAGVGRVPLEPEPPDLMFEFLWSGLELDALGQFHLQDEELASTRPGRRLGFSLRHWVPGTLAGTEQRLGYWHQAAPLSPADFQGLLLTGVSCVYRLHAAGEGEERARWAQLFSRVAQEVLQDLCKDHCPRGQIPLLSPWAFPGDPGPQQRSSP</sequence>
<dbReference type="Proteomes" id="UP000007648">
    <property type="component" value="Unassembled WGS sequence"/>
</dbReference>
<feature type="region of interest" description="Disordered" evidence="1">
    <location>
        <begin position="22"/>
        <end position="41"/>
    </location>
</feature>
<protein>
    <submittedName>
        <fullName evidence="2">Family with sequence similarity 180 member B</fullName>
    </submittedName>
</protein>
<keyword evidence="3" id="KW-1185">Reference proteome</keyword>
<dbReference type="AlphaFoldDB" id="A0A7N4NKC9"/>
<evidence type="ECO:0000256" key="1">
    <source>
        <dbReference type="SAM" id="MobiDB-lite"/>
    </source>
</evidence>